<proteinExistence type="predicted"/>
<name>A0A1Y4JMH2_9BACE</name>
<dbReference type="Gene3D" id="2.60.40.10">
    <property type="entry name" value="Immunoglobulins"/>
    <property type="match status" value="1"/>
</dbReference>
<organism evidence="4 5">
    <name type="scientific">Bacteroides clarus</name>
    <dbReference type="NCBI Taxonomy" id="626929"/>
    <lineage>
        <taxon>Bacteria</taxon>
        <taxon>Pseudomonadati</taxon>
        <taxon>Bacteroidota</taxon>
        <taxon>Bacteroidia</taxon>
        <taxon>Bacteroidales</taxon>
        <taxon>Bacteroidaceae</taxon>
        <taxon>Bacteroides</taxon>
    </lineage>
</organism>
<reference evidence="5" key="1">
    <citation type="submission" date="2017-04" db="EMBL/GenBank/DDBJ databases">
        <title>Function of individual gut microbiota members based on whole genome sequencing of pure cultures obtained from chicken caecum.</title>
        <authorList>
            <person name="Medvecky M."/>
            <person name="Cejkova D."/>
            <person name="Polansky O."/>
            <person name="Karasova D."/>
            <person name="Kubasova T."/>
            <person name="Cizek A."/>
            <person name="Rychlik I."/>
        </authorList>
    </citation>
    <scope>NUCLEOTIDE SEQUENCE [LARGE SCALE GENOMIC DNA]</scope>
    <source>
        <strain evidence="5">An189</strain>
    </source>
</reference>
<keyword evidence="2" id="KW-0732">Signal</keyword>
<dbReference type="InterPro" id="IPR011871">
    <property type="entry name" value="Fib_succ_major"/>
</dbReference>
<sequence>MKKYAFLLVALFTLWACSDDDTTPQQEVTCSITAPAEGTIIDLATVTSMTIKGEGAVNVGEIESVTLKVNGKSVSEVTKVPFSYDYTFAADQAIGDMKIELTVKGDAGKEKTATANVTLKKTESGTDPEPEPDPEPEQEVTCEITTPTSGETFDLATVTELNITGKAAVNVGTVETFILKVGGVEIAPAPTLAEDGTFSHTYALTDQLTGELSIELAVKGDKTATVKIASVAVTLTRTVAPPTAETFTDERDGHVYKYVTIGTQSWMAENLAYLPVINVPKTAVPICDEDPLYFVLNYEGTDLAAAKQTEEYNKYGVLYNWYAAMGQKSATGASADAIPSGVRGACPAGWHLPSKAEWKVLEEFVAAELPGVDGNGWYDEFDTFSWIYESGLKNVWGALAGKEGWGVTSMGDENPDLKKGPQDTYGLNLIPSGSSSRMEDLYGNWWNITTSSTSFWTTDVQSSGNGYVQYDNMSYRPTYSKFGTNPVIGYSVRCVKD</sequence>
<dbReference type="InterPro" id="IPR013783">
    <property type="entry name" value="Ig-like_fold"/>
</dbReference>
<dbReference type="Pfam" id="PF17957">
    <property type="entry name" value="Big_7"/>
    <property type="match status" value="1"/>
</dbReference>
<evidence type="ECO:0000256" key="1">
    <source>
        <dbReference type="SAM" id="MobiDB-lite"/>
    </source>
</evidence>
<comment type="caution">
    <text evidence="4">The sequence shown here is derived from an EMBL/GenBank/DDBJ whole genome shotgun (WGS) entry which is preliminary data.</text>
</comment>
<gene>
    <name evidence="4" type="ORF">B5F24_10685</name>
</gene>
<dbReference type="Proteomes" id="UP000196587">
    <property type="component" value="Unassembled WGS sequence"/>
</dbReference>
<feature type="region of interest" description="Disordered" evidence="1">
    <location>
        <begin position="118"/>
        <end position="138"/>
    </location>
</feature>
<dbReference type="Pfam" id="PF09603">
    <property type="entry name" value="Fib_succ_major"/>
    <property type="match status" value="1"/>
</dbReference>
<dbReference type="EMBL" id="NFKE01000007">
    <property type="protein sequence ID" value="OUP33644.1"/>
    <property type="molecule type" value="Genomic_DNA"/>
</dbReference>
<feature type="domain" description="Fibrobacter succinogenes major paralogous" evidence="3">
    <location>
        <begin position="259"/>
        <end position="496"/>
    </location>
</feature>
<dbReference type="AlphaFoldDB" id="A0A1Y4JMH2"/>
<evidence type="ECO:0000259" key="3">
    <source>
        <dbReference type="Pfam" id="PF09603"/>
    </source>
</evidence>
<protein>
    <recommendedName>
        <fullName evidence="3">Fibrobacter succinogenes major paralogous domain-containing protein</fullName>
    </recommendedName>
</protein>
<accession>A0A1Y4JMH2</accession>
<feature type="compositionally biased region" description="Acidic residues" evidence="1">
    <location>
        <begin position="126"/>
        <end position="138"/>
    </location>
</feature>
<evidence type="ECO:0000313" key="4">
    <source>
        <dbReference type="EMBL" id="OUP33644.1"/>
    </source>
</evidence>
<dbReference type="RefSeq" id="WP_087412889.1">
    <property type="nucleotide sequence ID" value="NZ_CALIXP010000090.1"/>
</dbReference>
<feature type="signal peptide" evidence="2">
    <location>
        <begin position="1"/>
        <end position="18"/>
    </location>
</feature>
<feature type="chain" id="PRO_5012892863" description="Fibrobacter succinogenes major paralogous domain-containing protein" evidence="2">
    <location>
        <begin position="19"/>
        <end position="497"/>
    </location>
</feature>
<evidence type="ECO:0000256" key="2">
    <source>
        <dbReference type="SAM" id="SignalP"/>
    </source>
</evidence>
<evidence type="ECO:0000313" key="5">
    <source>
        <dbReference type="Proteomes" id="UP000196587"/>
    </source>
</evidence>
<dbReference type="NCBIfam" id="TIGR02145">
    <property type="entry name" value="Fib_succ_major"/>
    <property type="match status" value="1"/>
</dbReference>